<comment type="caution">
    <text evidence="4">The sequence shown here is derived from an EMBL/GenBank/DDBJ whole genome shotgun (WGS) entry which is preliminary data.</text>
</comment>
<keyword evidence="3" id="KW-0732">Signal</keyword>
<feature type="signal peptide" evidence="3">
    <location>
        <begin position="1"/>
        <end position="22"/>
    </location>
</feature>
<feature type="binding site" evidence="2">
    <location>
        <position position="106"/>
    </location>
    <ligand>
        <name>substrate</name>
    </ligand>
</feature>
<protein>
    <recommendedName>
        <fullName evidence="6">Phosphoglycerate mutase</fullName>
    </recommendedName>
</protein>
<evidence type="ECO:0008006" key="6">
    <source>
        <dbReference type="Google" id="ProtNLM"/>
    </source>
</evidence>
<accession>A0AAD7UCQ9</accession>
<gene>
    <name evidence="4" type="ORF">CTAYLR_002764</name>
</gene>
<dbReference type="SMART" id="SM00855">
    <property type="entry name" value="PGAM"/>
    <property type="match status" value="1"/>
</dbReference>
<dbReference type="AlphaFoldDB" id="A0AAD7UCQ9"/>
<feature type="binding site" evidence="2">
    <location>
        <begin position="55"/>
        <end position="62"/>
    </location>
    <ligand>
        <name>substrate</name>
    </ligand>
</feature>
<organism evidence="4 5">
    <name type="scientific">Chrysophaeum taylorii</name>
    <dbReference type="NCBI Taxonomy" id="2483200"/>
    <lineage>
        <taxon>Eukaryota</taxon>
        <taxon>Sar</taxon>
        <taxon>Stramenopiles</taxon>
        <taxon>Ochrophyta</taxon>
        <taxon>Pelagophyceae</taxon>
        <taxon>Pelagomonadales</taxon>
        <taxon>Pelagomonadaceae</taxon>
        <taxon>Chrysophaeum</taxon>
    </lineage>
</organism>
<evidence type="ECO:0000256" key="1">
    <source>
        <dbReference type="PIRSR" id="PIRSR613078-1"/>
    </source>
</evidence>
<dbReference type="SUPFAM" id="SSF53254">
    <property type="entry name" value="Phosphoglycerate mutase-like"/>
    <property type="match status" value="1"/>
</dbReference>
<evidence type="ECO:0000313" key="5">
    <source>
        <dbReference type="Proteomes" id="UP001230188"/>
    </source>
</evidence>
<dbReference type="Pfam" id="PF00300">
    <property type="entry name" value="His_Phos_1"/>
    <property type="match status" value="1"/>
</dbReference>
<feature type="chain" id="PRO_5041952275" description="Phosphoglycerate mutase" evidence="3">
    <location>
        <begin position="23"/>
        <end position="263"/>
    </location>
</feature>
<reference evidence="4" key="1">
    <citation type="submission" date="2023-01" db="EMBL/GenBank/DDBJ databases">
        <title>Metagenome sequencing of chrysophaentin producing Chrysophaeum taylorii.</title>
        <authorList>
            <person name="Davison J."/>
            <person name="Bewley C."/>
        </authorList>
    </citation>
    <scope>NUCLEOTIDE SEQUENCE</scope>
    <source>
        <strain evidence="4">NIES-1699</strain>
    </source>
</reference>
<dbReference type="EMBL" id="JAQMWT010000391">
    <property type="protein sequence ID" value="KAJ8602049.1"/>
    <property type="molecule type" value="Genomic_DNA"/>
</dbReference>
<feature type="active site" description="Tele-phosphohistidine intermediate" evidence="1">
    <location>
        <position position="56"/>
    </location>
</feature>
<name>A0AAD7UCQ9_9STRA</name>
<dbReference type="InterPro" id="IPR050275">
    <property type="entry name" value="PGM_Phosphatase"/>
</dbReference>
<dbReference type="PANTHER" id="PTHR48100">
    <property type="entry name" value="BROAD-SPECIFICITY PHOSPHATASE YOR283W-RELATED"/>
    <property type="match status" value="1"/>
</dbReference>
<keyword evidence="5" id="KW-1185">Reference proteome</keyword>
<feature type="active site" description="Proton donor/acceptor" evidence="1">
    <location>
        <position position="131"/>
    </location>
</feature>
<sequence>MQRCCRRRWLFFLCLLCGGVQSNLMGEKRRGANSLELPEPSPGESGALVRLYLCRHGQTDYNAEGKIQGSGVDRSLSEVGLAQAESIGEALRDIPLDMIGSSTLTRAIQTAEAISKRHPGANRVEHEGLREMNFGDMEGKVLEDFRHNYQILIEAWAVGDVRRRWPGGGESPFDVESRARAALRDLGIIGVNCERGVRHVALVTHGRFNKILLASLLGEGLNRAGLIKQENCCINVIDIDPCAPFDSTTACTKIVINFFDHLK</sequence>
<dbReference type="PANTHER" id="PTHR48100:SF10">
    <property type="entry name" value="2-CARBOXY-D-ARABINITOL-1-PHOSPHATASE-RELATED"/>
    <property type="match status" value="1"/>
</dbReference>
<evidence type="ECO:0000256" key="3">
    <source>
        <dbReference type="SAM" id="SignalP"/>
    </source>
</evidence>
<dbReference type="InterPro" id="IPR013078">
    <property type="entry name" value="His_Pase_superF_clade-1"/>
</dbReference>
<dbReference type="InterPro" id="IPR029033">
    <property type="entry name" value="His_PPase_superfam"/>
</dbReference>
<dbReference type="GO" id="GO:0016791">
    <property type="term" value="F:phosphatase activity"/>
    <property type="evidence" value="ECO:0007669"/>
    <property type="project" value="TreeGrafter"/>
</dbReference>
<proteinExistence type="predicted"/>
<evidence type="ECO:0000313" key="4">
    <source>
        <dbReference type="EMBL" id="KAJ8602049.1"/>
    </source>
</evidence>
<dbReference type="PROSITE" id="PS00175">
    <property type="entry name" value="PG_MUTASE"/>
    <property type="match status" value="1"/>
</dbReference>
<dbReference type="Gene3D" id="3.40.50.1240">
    <property type="entry name" value="Phosphoglycerate mutase-like"/>
    <property type="match status" value="1"/>
</dbReference>
<dbReference type="Proteomes" id="UP001230188">
    <property type="component" value="Unassembled WGS sequence"/>
</dbReference>
<evidence type="ECO:0000256" key="2">
    <source>
        <dbReference type="PIRSR" id="PIRSR613078-2"/>
    </source>
</evidence>
<dbReference type="CDD" id="cd07067">
    <property type="entry name" value="HP_PGM_like"/>
    <property type="match status" value="1"/>
</dbReference>
<dbReference type="InterPro" id="IPR001345">
    <property type="entry name" value="PG/BPGM_mutase_AS"/>
</dbReference>